<organism evidence="3 4">
    <name type="scientific">Sulfurisphaera ohwakuensis</name>
    <dbReference type="NCBI Taxonomy" id="69656"/>
    <lineage>
        <taxon>Archaea</taxon>
        <taxon>Thermoproteota</taxon>
        <taxon>Thermoprotei</taxon>
        <taxon>Sulfolobales</taxon>
        <taxon>Sulfolobaceae</taxon>
        <taxon>Sulfurisphaera</taxon>
    </lineage>
</organism>
<evidence type="ECO:0008006" key="6">
    <source>
        <dbReference type="Google" id="ProtNLM"/>
    </source>
</evidence>
<keyword evidence="1" id="KW-0812">Transmembrane</keyword>
<dbReference type="OrthoDB" id="41789at2157"/>
<accession>A0A650CHG8</accession>
<dbReference type="EMBL" id="JACHFY010000040">
    <property type="protein sequence ID" value="MBB5255079.1"/>
    <property type="molecule type" value="Genomic_DNA"/>
</dbReference>
<evidence type="ECO:0000313" key="4">
    <source>
        <dbReference type="Proteomes" id="UP000427373"/>
    </source>
</evidence>
<dbReference type="GeneID" id="42801311"/>
<dbReference type="AlphaFoldDB" id="A0A650CHG8"/>
<proteinExistence type="predicted"/>
<evidence type="ECO:0000256" key="1">
    <source>
        <dbReference type="SAM" id="Phobius"/>
    </source>
</evidence>
<name>A0A650CHG8_SULOH</name>
<evidence type="ECO:0000313" key="2">
    <source>
        <dbReference type="EMBL" id="MBB5255079.1"/>
    </source>
</evidence>
<gene>
    <name evidence="3" type="ORF">D1869_08655</name>
    <name evidence="2" type="ORF">HNQ62_002854</name>
</gene>
<dbReference type="RefSeq" id="WP_156014741.1">
    <property type="nucleotide sequence ID" value="NZ_CP045484.1"/>
</dbReference>
<reference evidence="2 5" key="2">
    <citation type="submission" date="2020-08" db="EMBL/GenBank/DDBJ databases">
        <title>Genomic Encyclopedia of Type Strains, Phase IV (KMG-IV): sequencing the most valuable type-strain genomes for metagenomic binning, comparative biology and taxonomic classification.</title>
        <authorList>
            <person name="Goeker M."/>
        </authorList>
    </citation>
    <scope>NUCLEOTIDE SEQUENCE [LARGE SCALE GENOMIC DNA]</scope>
    <source>
        <strain evidence="2 5">DSM 12421</strain>
    </source>
</reference>
<protein>
    <recommendedName>
        <fullName evidence="6">Multipass membrane protein</fullName>
    </recommendedName>
</protein>
<dbReference type="KEGG" id="soh:D1869_08655"/>
<dbReference type="Proteomes" id="UP000582213">
    <property type="component" value="Unassembled WGS sequence"/>
</dbReference>
<sequence length="145" mass="16126">MRLFIIAVILIILGILFLSLIPFASQNSIRMSNKVVILPHESYTVPYKGDSEVLFSYNFSNPIKVYGYPSGATTANDSILYVICFFSSSPGKLILCNANNISSTVYFTIYEAYGLALDIEYMFVISPILIVSGVALIIYSKLIKR</sequence>
<dbReference type="EMBL" id="CP045484">
    <property type="protein sequence ID" value="QGR17252.1"/>
    <property type="molecule type" value="Genomic_DNA"/>
</dbReference>
<dbReference type="Proteomes" id="UP000427373">
    <property type="component" value="Chromosome"/>
</dbReference>
<feature type="transmembrane region" description="Helical" evidence="1">
    <location>
        <begin position="121"/>
        <end position="139"/>
    </location>
</feature>
<keyword evidence="1" id="KW-0472">Membrane</keyword>
<reference evidence="3 4" key="1">
    <citation type="submission" date="2019-10" db="EMBL/GenBank/DDBJ databases">
        <title>Genome Sequences from Six Type Strain Members of the Archaeal Family Sulfolobaceae: Acidianus ambivalens, Acidianus infernus, Metallosphaera prunae, Stygiolobus azoricus, Sulfolobus metallicus, and Sulfurisphaera ohwakuensis.</title>
        <authorList>
            <person name="Counts J.A."/>
            <person name="Kelly R.M."/>
        </authorList>
    </citation>
    <scope>NUCLEOTIDE SEQUENCE [LARGE SCALE GENOMIC DNA]</scope>
    <source>
        <strain evidence="3 4">TA-1</strain>
    </source>
</reference>
<keyword evidence="1" id="KW-1133">Transmembrane helix</keyword>
<evidence type="ECO:0000313" key="5">
    <source>
        <dbReference type="Proteomes" id="UP000582213"/>
    </source>
</evidence>
<evidence type="ECO:0000313" key="3">
    <source>
        <dbReference type="EMBL" id="QGR17252.1"/>
    </source>
</evidence>
<keyword evidence="4" id="KW-1185">Reference proteome</keyword>